<dbReference type="RefSeq" id="WP_090755403.1">
    <property type="nucleotide sequence ID" value="NZ_FNGE01000008.1"/>
</dbReference>
<evidence type="ECO:0000256" key="1">
    <source>
        <dbReference type="SAM" id="MobiDB-lite"/>
    </source>
</evidence>
<accession>A0A1G9INZ4</accession>
<dbReference type="OrthoDB" id="1997677at2"/>
<protein>
    <submittedName>
        <fullName evidence="2">Glycosyl transferase family 2</fullName>
    </submittedName>
</protein>
<keyword evidence="2" id="KW-0808">Transferase</keyword>
<dbReference type="Proteomes" id="UP000199555">
    <property type="component" value="Unassembled WGS sequence"/>
</dbReference>
<dbReference type="AlphaFoldDB" id="A0A1G9INZ4"/>
<feature type="region of interest" description="Disordered" evidence="1">
    <location>
        <begin position="1"/>
        <end position="22"/>
    </location>
</feature>
<proteinExistence type="predicted"/>
<dbReference type="STRING" id="525640.SAMN04487971_10874"/>
<dbReference type="GO" id="GO:0016740">
    <property type="term" value="F:transferase activity"/>
    <property type="evidence" value="ECO:0007669"/>
    <property type="project" value="UniProtKB-KW"/>
</dbReference>
<evidence type="ECO:0000313" key="2">
    <source>
        <dbReference type="EMBL" id="SDL26850.1"/>
    </source>
</evidence>
<reference evidence="3" key="1">
    <citation type="submission" date="2016-10" db="EMBL/GenBank/DDBJ databases">
        <authorList>
            <person name="Varghese N."/>
            <person name="Submissions S."/>
        </authorList>
    </citation>
    <scope>NUCLEOTIDE SEQUENCE [LARGE SCALE GENOMIC DNA]</scope>
    <source>
        <strain evidence="3">CGMCC 1.7655</strain>
    </source>
</reference>
<organism evidence="2 3">
    <name type="scientific">Paracoccus chinensis</name>
    <dbReference type="NCBI Taxonomy" id="525640"/>
    <lineage>
        <taxon>Bacteria</taxon>
        <taxon>Pseudomonadati</taxon>
        <taxon>Pseudomonadota</taxon>
        <taxon>Alphaproteobacteria</taxon>
        <taxon>Rhodobacterales</taxon>
        <taxon>Paracoccaceae</taxon>
        <taxon>Paracoccus</taxon>
    </lineage>
</organism>
<evidence type="ECO:0000313" key="3">
    <source>
        <dbReference type="Proteomes" id="UP000199555"/>
    </source>
</evidence>
<gene>
    <name evidence="2" type="ORF">SAMN04487971_10874</name>
</gene>
<sequence>MQDQAPAGHAAKDRDHGAGPLGHVLVSSMRDEGPYALEFVAHHRAIGFDRIFIASNDCRDGTDLLLDALDRAGAITHFRSTVQPGEVPQHAAYAGMRKRYGLNRADWLMVLDADEFLDVTAGTVRVQDLTAAAGENVDILMLNARTFGTAEEQEWRPGLVTEQFTRRLPERHRANGPVKTLARGLGRFRHIHNHSVIGYAGPGDLMVMRADGSSFFIPPGEKMWTRLRNVPVEEIRYGLAHYNHYAVKSLASFLLRQDRGRGAAPKGQGNTRHTDQYFERIAGARIHDDGFATRHGAALRAEYTRLMSIPEIAAAQAETERRYAALIEALVL</sequence>
<dbReference type="EMBL" id="FNGE01000008">
    <property type="protein sequence ID" value="SDL26850.1"/>
    <property type="molecule type" value="Genomic_DNA"/>
</dbReference>
<name>A0A1G9INZ4_9RHOB</name>
<dbReference type="Pfam" id="PF13704">
    <property type="entry name" value="Glyco_tranf_2_4"/>
    <property type="match status" value="1"/>
</dbReference>
<keyword evidence="3" id="KW-1185">Reference proteome</keyword>